<sequence length="73" mass="7798">MRISRAPTGHPALWQAFGALRCGSSGDVTAEVCGLRVEALPGRSGRAWFSYPQIAVAHSGWSMNGLRLPCQLS</sequence>
<name>A0A8J7G840_9ACTN</name>
<organism evidence="1 2">
    <name type="scientific">Longispora fulva</name>
    <dbReference type="NCBI Taxonomy" id="619741"/>
    <lineage>
        <taxon>Bacteria</taxon>
        <taxon>Bacillati</taxon>
        <taxon>Actinomycetota</taxon>
        <taxon>Actinomycetes</taxon>
        <taxon>Micromonosporales</taxon>
        <taxon>Micromonosporaceae</taxon>
        <taxon>Longispora</taxon>
    </lineage>
</organism>
<dbReference type="Proteomes" id="UP000622552">
    <property type="component" value="Unassembled WGS sequence"/>
</dbReference>
<keyword evidence="2" id="KW-1185">Reference proteome</keyword>
<proteinExistence type="predicted"/>
<dbReference type="EMBL" id="JADOUF010000001">
    <property type="protein sequence ID" value="MBG6135453.1"/>
    <property type="molecule type" value="Genomic_DNA"/>
</dbReference>
<gene>
    <name evidence="1" type="ORF">IW245_001647</name>
</gene>
<dbReference type="AlphaFoldDB" id="A0A8J7G840"/>
<comment type="caution">
    <text evidence="1">The sequence shown here is derived from an EMBL/GenBank/DDBJ whole genome shotgun (WGS) entry which is preliminary data.</text>
</comment>
<reference evidence="1" key="1">
    <citation type="submission" date="2020-11" db="EMBL/GenBank/DDBJ databases">
        <title>Sequencing the genomes of 1000 actinobacteria strains.</title>
        <authorList>
            <person name="Klenk H.-P."/>
        </authorList>
    </citation>
    <scope>NUCLEOTIDE SEQUENCE</scope>
    <source>
        <strain evidence="1">DSM 45356</strain>
    </source>
</reference>
<evidence type="ECO:0000313" key="1">
    <source>
        <dbReference type="EMBL" id="MBG6135453.1"/>
    </source>
</evidence>
<protein>
    <submittedName>
        <fullName evidence="1">Uncharacterized protein</fullName>
    </submittedName>
</protein>
<evidence type="ECO:0000313" key="2">
    <source>
        <dbReference type="Proteomes" id="UP000622552"/>
    </source>
</evidence>
<accession>A0A8J7G840</accession>